<keyword evidence="1" id="KW-0732">Signal</keyword>
<accession>A0A376DJN2</accession>
<sequence length="176" mass="18439">MIGEGYNPMRSHMQANRWLGGAILMIGACSAQANVTASATLPLSASFTAPPCTISVPAVVYLGSIPYGTQAYPPLTITLNCPAPAKAEIYAQSLAPLVSGSTDTAEMKGADAWAQFWLEAEGAKVKLNGENNTTDSGFCLGSTSRTCSLTPKTWVDAQASAGERSAVIKFNIRYKA</sequence>
<gene>
    <name evidence="2" type="ORF">NCTC12121_02620</name>
</gene>
<dbReference type="SUPFAM" id="SSF49401">
    <property type="entry name" value="Bacterial adhesins"/>
    <property type="match status" value="1"/>
</dbReference>
<feature type="signal peptide" evidence="1">
    <location>
        <begin position="1"/>
        <end position="33"/>
    </location>
</feature>
<reference evidence="2 3" key="1">
    <citation type="submission" date="2018-06" db="EMBL/GenBank/DDBJ databases">
        <authorList>
            <consortium name="Pathogen Informatics"/>
            <person name="Doyle S."/>
        </authorList>
    </citation>
    <scope>NUCLEOTIDE SEQUENCE [LARGE SCALE GENOMIC DNA]</scope>
    <source>
        <strain evidence="2 3">NCTC12121</strain>
    </source>
</reference>
<protein>
    <submittedName>
        <fullName evidence="2">P pilus assembly protein, pilin FimA</fullName>
    </submittedName>
</protein>
<dbReference type="AlphaFoldDB" id="A0A376DJN2"/>
<dbReference type="EMBL" id="UFXZ01000001">
    <property type="protein sequence ID" value="STC90482.1"/>
    <property type="molecule type" value="Genomic_DNA"/>
</dbReference>
<evidence type="ECO:0000313" key="2">
    <source>
        <dbReference type="EMBL" id="STC90482.1"/>
    </source>
</evidence>
<organism evidence="2 3">
    <name type="scientific">Edwardsiella hoshinae</name>
    <dbReference type="NCBI Taxonomy" id="93378"/>
    <lineage>
        <taxon>Bacteria</taxon>
        <taxon>Pseudomonadati</taxon>
        <taxon>Pseudomonadota</taxon>
        <taxon>Gammaproteobacteria</taxon>
        <taxon>Enterobacterales</taxon>
        <taxon>Hafniaceae</taxon>
        <taxon>Edwardsiella</taxon>
    </lineage>
</organism>
<evidence type="ECO:0000256" key="1">
    <source>
        <dbReference type="SAM" id="SignalP"/>
    </source>
</evidence>
<dbReference type="Proteomes" id="UP000255248">
    <property type="component" value="Unassembled WGS sequence"/>
</dbReference>
<evidence type="ECO:0000313" key="3">
    <source>
        <dbReference type="Proteomes" id="UP000255248"/>
    </source>
</evidence>
<dbReference type="STRING" id="93378.A9798_12335"/>
<feature type="chain" id="PRO_5016788819" evidence="1">
    <location>
        <begin position="34"/>
        <end position="176"/>
    </location>
</feature>
<proteinExistence type="predicted"/>
<name>A0A376DJN2_9GAMM</name>
<dbReference type="InterPro" id="IPR008966">
    <property type="entry name" value="Adhesion_dom_sf"/>
</dbReference>